<dbReference type="Pfam" id="PF10190">
    <property type="entry name" value="Tmemb_170"/>
    <property type="match status" value="1"/>
</dbReference>
<dbReference type="Proteomes" id="UP000249363">
    <property type="component" value="Unassembled WGS sequence"/>
</dbReference>
<dbReference type="STRING" id="1196081.A0A364L5S2"/>
<organism evidence="7 8">
    <name type="scientific">Talaromyces amestolkiae</name>
    <dbReference type="NCBI Taxonomy" id="1196081"/>
    <lineage>
        <taxon>Eukaryota</taxon>
        <taxon>Fungi</taxon>
        <taxon>Dikarya</taxon>
        <taxon>Ascomycota</taxon>
        <taxon>Pezizomycotina</taxon>
        <taxon>Eurotiomycetes</taxon>
        <taxon>Eurotiomycetidae</taxon>
        <taxon>Eurotiales</taxon>
        <taxon>Trichocomaceae</taxon>
        <taxon>Talaromyces</taxon>
        <taxon>Talaromyces sect. Talaromyces</taxon>
    </lineage>
</organism>
<evidence type="ECO:0000256" key="2">
    <source>
        <dbReference type="ARBA" id="ARBA00006325"/>
    </source>
</evidence>
<dbReference type="GO" id="GO:0016020">
    <property type="term" value="C:membrane"/>
    <property type="evidence" value="ECO:0007669"/>
    <property type="project" value="UniProtKB-SubCell"/>
</dbReference>
<evidence type="ECO:0000256" key="4">
    <source>
        <dbReference type="ARBA" id="ARBA00022989"/>
    </source>
</evidence>
<evidence type="ECO:0000313" key="8">
    <source>
        <dbReference type="Proteomes" id="UP000249363"/>
    </source>
</evidence>
<comment type="similarity">
    <text evidence="2">Belongs to the TMEM170 family.</text>
</comment>
<evidence type="ECO:0000313" key="7">
    <source>
        <dbReference type="EMBL" id="RAO71139.1"/>
    </source>
</evidence>
<evidence type="ECO:0000256" key="1">
    <source>
        <dbReference type="ARBA" id="ARBA00004141"/>
    </source>
</evidence>
<name>A0A364L5S2_TALAM</name>
<evidence type="ECO:0000256" key="5">
    <source>
        <dbReference type="ARBA" id="ARBA00023136"/>
    </source>
</evidence>
<feature type="transmembrane region" description="Helical" evidence="6">
    <location>
        <begin position="77"/>
        <end position="103"/>
    </location>
</feature>
<keyword evidence="5 6" id="KW-0472">Membrane</keyword>
<dbReference type="PANTHER" id="PTHR22779:SF6">
    <property type="entry name" value="SD17342P"/>
    <property type="match status" value="1"/>
</dbReference>
<keyword evidence="3 6" id="KW-0812">Transmembrane</keyword>
<keyword evidence="8" id="KW-1185">Reference proteome</keyword>
<dbReference type="PANTHER" id="PTHR22779">
    <property type="entry name" value="SD17342P"/>
    <property type="match status" value="1"/>
</dbReference>
<comment type="caution">
    <text evidence="7">The sequence shown here is derived from an EMBL/GenBank/DDBJ whole genome shotgun (WGS) entry which is preliminary data.</text>
</comment>
<evidence type="ECO:0008006" key="9">
    <source>
        <dbReference type="Google" id="ProtNLM"/>
    </source>
</evidence>
<feature type="transmembrane region" description="Helical" evidence="6">
    <location>
        <begin position="42"/>
        <end position="65"/>
    </location>
</feature>
<dbReference type="OrthoDB" id="2131401at2759"/>
<comment type="subcellular location">
    <subcellularLocation>
        <location evidence="1">Membrane</location>
        <topology evidence="1">Multi-pass membrane protein</topology>
    </subcellularLocation>
</comment>
<reference evidence="7 8" key="1">
    <citation type="journal article" date="2017" name="Biotechnol. Biofuels">
        <title>Differential beta-glucosidase expression as a function of carbon source availability in Talaromyces amestolkiae: a genomic and proteomic approach.</title>
        <authorList>
            <person name="de Eugenio L.I."/>
            <person name="Mendez-Liter J.A."/>
            <person name="Nieto-Dominguez M."/>
            <person name="Alonso L."/>
            <person name="Gil-Munoz J."/>
            <person name="Barriuso J."/>
            <person name="Prieto A."/>
            <person name="Martinez M.J."/>
        </authorList>
    </citation>
    <scope>NUCLEOTIDE SEQUENCE [LARGE SCALE GENOMIC DNA]</scope>
    <source>
        <strain evidence="7 8">CIB</strain>
    </source>
</reference>
<dbReference type="InterPro" id="IPR019334">
    <property type="entry name" value="TMEM170A/B/YPR153W-like"/>
</dbReference>
<sequence>MSNQAPLDYTVPSFPSLYVPIIGEPQSQNYLYHLTDIWRFTLFWTLILYLGTHAAVASFAVAVQWRNYKRMWAVPVVYVLVSGFEALLAGSLVGLMFVFFPFYPPVYEGVVVLTMG</sequence>
<proteinExistence type="inferred from homology"/>
<dbReference type="GeneID" id="63796367"/>
<dbReference type="AlphaFoldDB" id="A0A364L5S2"/>
<evidence type="ECO:0000256" key="6">
    <source>
        <dbReference type="SAM" id="Phobius"/>
    </source>
</evidence>
<protein>
    <recommendedName>
        <fullName evidence="9">Integral membrane protein</fullName>
    </recommendedName>
</protein>
<accession>A0A364L5S2</accession>
<dbReference type="RefSeq" id="XP_040735655.1">
    <property type="nucleotide sequence ID" value="XM_040879816.1"/>
</dbReference>
<keyword evidence="4 6" id="KW-1133">Transmembrane helix</keyword>
<gene>
    <name evidence="7" type="ORF">BHQ10_007151</name>
</gene>
<dbReference type="EMBL" id="MIKG01000014">
    <property type="protein sequence ID" value="RAO71139.1"/>
    <property type="molecule type" value="Genomic_DNA"/>
</dbReference>
<evidence type="ECO:0000256" key="3">
    <source>
        <dbReference type="ARBA" id="ARBA00022692"/>
    </source>
</evidence>